<feature type="compositionally biased region" description="Basic and acidic residues" evidence="1">
    <location>
        <begin position="126"/>
        <end position="135"/>
    </location>
</feature>
<name>A0AAV7RBG0_PLEWA</name>
<feature type="compositionally biased region" description="Basic and acidic residues" evidence="1">
    <location>
        <begin position="18"/>
        <end position="28"/>
    </location>
</feature>
<feature type="compositionally biased region" description="Polar residues" evidence="1">
    <location>
        <begin position="92"/>
        <end position="101"/>
    </location>
</feature>
<sequence length="135" mass="14659">MPTDEPNRPPQPPEAEAGESHLKREQDRIPQQSYVPKDPDTDPMTGTNTKGQDKQAHTKGPGKQDRKTPTKSTRPTIEDISGQQHPGPPISRTKTYSQASAKSPGKQDAGRPNSSNNLTQSTRAANRVEHTAATT</sequence>
<dbReference type="Proteomes" id="UP001066276">
    <property type="component" value="Chromosome 5"/>
</dbReference>
<protein>
    <submittedName>
        <fullName evidence="2">Uncharacterized protein</fullName>
    </submittedName>
</protein>
<feature type="compositionally biased region" description="Basic and acidic residues" evidence="1">
    <location>
        <begin position="51"/>
        <end position="68"/>
    </location>
</feature>
<organism evidence="2 3">
    <name type="scientific">Pleurodeles waltl</name>
    <name type="common">Iberian ribbed newt</name>
    <dbReference type="NCBI Taxonomy" id="8319"/>
    <lineage>
        <taxon>Eukaryota</taxon>
        <taxon>Metazoa</taxon>
        <taxon>Chordata</taxon>
        <taxon>Craniata</taxon>
        <taxon>Vertebrata</taxon>
        <taxon>Euteleostomi</taxon>
        <taxon>Amphibia</taxon>
        <taxon>Batrachia</taxon>
        <taxon>Caudata</taxon>
        <taxon>Salamandroidea</taxon>
        <taxon>Salamandridae</taxon>
        <taxon>Pleurodelinae</taxon>
        <taxon>Pleurodeles</taxon>
    </lineage>
</organism>
<evidence type="ECO:0000313" key="2">
    <source>
        <dbReference type="EMBL" id="KAJ1150134.1"/>
    </source>
</evidence>
<evidence type="ECO:0000313" key="3">
    <source>
        <dbReference type="Proteomes" id="UP001066276"/>
    </source>
</evidence>
<comment type="caution">
    <text evidence="2">The sequence shown here is derived from an EMBL/GenBank/DDBJ whole genome shotgun (WGS) entry which is preliminary data.</text>
</comment>
<keyword evidence="3" id="KW-1185">Reference proteome</keyword>
<feature type="compositionally biased region" description="Polar residues" evidence="1">
    <location>
        <begin position="112"/>
        <end position="124"/>
    </location>
</feature>
<dbReference type="AlphaFoldDB" id="A0AAV7RBG0"/>
<dbReference type="EMBL" id="JANPWB010000009">
    <property type="protein sequence ID" value="KAJ1150134.1"/>
    <property type="molecule type" value="Genomic_DNA"/>
</dbReference>
<reference evidence="2" key="1">
    <citation type="journal article" date="2022" name="bioRxiv">
        <title>Sequencing and chromosome-scale assembly of the giantPleurodeles waltlgenome.</title>
        <authorList>
            <person name="Brown T."/>
            <person name="Elewa A."/>
            <person name="Iarovenko S."/>
            <person name="Subramanian E."/>
            <person name="Araus A.J."/>
            <person name="Petzold A."/>
            <person name="Susuki M."/>
            <person name="Suzuki K.-i.T."/>
            <person name="Hayashi T."/>
            <person name="Toyoda A."/>
            <person name="Oliveira C."/>
            <person name="Osipova E."/>
            <person name="Leigh N.D."/>
            <person name="Simon A."/>
            <person name="Yun M.H."/>
        </authorList>
    </citation>
    <scope>NUCLEOTIDE SEQUENCE</scope>
    <source>
        <strain evidence="2">20211129_DDA</strain>
        <tissue evidence="2">Liver</tissue>
    </source>
</reference>
<evidence type="ECO:0000256" key="1">
    <source>
        <dbReference type="SAM" id="MobiDB-lite"/>
    </source>
</evidence>
<feature type="region of interest" description="Disordered" evidence="1">
    <location>
        <begin position="1"/>
        <end position="135"/>
    </location>
</feature>
<gene>
    <name evidence="2" type="ORF">NDU88_002932</name>
</gene>
<proteinExistence type="predicted"/>
<accession>A0AAV7RBG0</accession>